<evidence type="ECO:0000256" key="1">
    <source>
        <dbReference type="SAM" id="Phobius"/>
    </source>
</evidence>
<evidence type="ECO:0000313" key="3">
    <source>
        <dbReference type="Proteomes" id="UP001221142"/>
    </source>
</evidence>
<reference evidence="2" key="1">
    <citation type="submission" date="2023-03" db="EMBL/GenBank/DDBJ databases">
        <title>Massive genome expansion in bonnet fungi (Mycena s.s.) driven by repeated elements and novel gene families across ecological guilds.</title>
        <authorList>
            <consortium name="Lawrence Berkeley National Laboratory"/>
            <person name="Harder C.B."/>
            <person name="Miyauchi S."/>
            <person name="Viragh M."/>
            <person name="Kuo A."/>
            <person name="Thoen E."/>
            <person name="Andreopoulos B."/>
            <person name="Lu D."/>
            <person name="Skrede I."/>
            <person name="Drula E."/>
            <person name="Henrissat B."/>
            <person name="Morin E."/>
            <person name="Kohler A."/>
            <person name="Barry K."/>
            <person name="LaButti K."/>
            <person name="Morin E."/>
            <person name="Salamov A."/>
            <person name="Lipzen A."/>
            <person name="Mereny Z."/>
            <person name="Hegedus B."/>
            <person name="Baldrian P."/>
            <person name="Stursova M."/>
            <person name="Weitz H."/>
            <person name="Taylor A."/>
            <person name="Grigoriev I.V."/>
            <person name="Nagy L.G."/>
            <person name="Martin F."/>
            <person name="Kauserud H."/>
        </authorList>
    </citation>
    <scope>NUCLEOTIDE SEQUENCE</scope>
    <source>
        <strain evidence="2">9284</strain>
    </source>
</reference>
<feature type="transmembrane region" description="Helical" evidence="1">
    <location>
        <begin position="243"/>
        <end position="266"/>
    </location>
</feature>
<name>A0AAD7BQD8_9AGAR</name>
<keyword evidence="1" id="KW-0472">Membrane</keyword>
<evidence type="ECO:0000313" key="2">
    <source>
        <dbReference type="EMBL" id="KAJ7627461.1"/>
    </source>
</evidence>
<keyword evidence="1" id="KW-1133">Transmembrane helix</keyword>
<dbReference type="Proteomes" id="UP001221142">
    <property type="component" value="Unassembled WGS sequence"/>
</dbReference>
<feature type="transmembrane region" description="Helical" evidence="1">
    <location>
        <begin position="174"/>
        <end position="195"/>
    </location>
</feature>
<feature type="transmembrane region" description="Helical" evidence="1">
    <location>
        <begin position="131"/>
        <end position="154"/>
    </location>
</feature>
<sequence>MVFHQFPLDKAFLVATWLESLVFGLYLCIFCLSIYVNFTAIGTRSMHNRIMFAASMIMFLFASLHLAMNCYRMVRGYVDFGMAPGGPVGYIGNLATWHHIFKDTLYATQSILGDTVAVYRCWVLWDQDYRFILFPSVLLMGSAVSGYMVCGLYSTVNPLATVFDPRLTRWITTFYSIAVAQNILTTGLMALRLWQGERESARYRMGGGIFMPVIRILVESAALYLFVEILLLSLYSVNYNAQYILLEIVTPIVGITFSTITLRISLRSQNRSLKSNGGTMTGGATQTIGSMPMRPIAVNITTIREDDGSPIEDVEANSLKCETN</sequence>
<comment type="caution">
    <text evidence="2">The sequence shown here is derived from an EMBL/GenBank/DDBJ whole genome shotgun (WGS) entry which is preliminary data.</text>
</comment>
<feature type="transmembrane region" description="Helical" evidence="1">
    <location>
        <begin position="12"/>
        <end position="38"/>
    </location>
</feature>
<keyword evidence="1" id="KW-0812">Transmembrane</keyword>
<accession>A0AAD7BQD8</accession>
<organism evidence="2 3">
    <name type="scientific">Roridomyces roridus</name>
    <dbReference type="NCBI Taxonomy" id="1738132"/>
    <lineage>
        <taxon>Eukaryota</taxon>
        <taxon>Fungi</taxon>
        <taxon>Dikarya</taxon>
        <taxon>Basidiomycota</taxon>
        <taxon>Agaricomycotina</taxon>
        <taxon>Agaricomycetes</taxon>
        <taxon>Agaricomycetidae</taxon>
        <taxon>Agaricales</taxon>
        <taxon>Marasmiineae</taxon>
        <taxon>Mycenaceae</taxon>
        <taxon>Roridomyces</taxon>
    </lineage>
</organism>
<keyword evidence="3" id="KW-1185">Reference proteome</keyword>
<feature type="transmembrane region" description="Helical" evidence="1">
    <location>
        <begin position="216"/>
        <end position="237"/>
    </location>
</feature>
<proteinExistence type="predicted"/>
<gene>
    <name evidence="2" type="ORF">FB45DRAFT_835638</name>
</gene>
<feature type="transmembrane region" description="Helical" evidence="1">
    <location>
        <begin position="50"/>
        <end position="68"/>
    </location>
</feature>
<dbReference type="EMBL" id="JARKIF010000011">
    <property type="protein sequence ID" value="KAJ7627461.1"/>
    <property type="molecule type" value="Genomic_DNA"/>
</dbReference>
<dbReference type="AlphaFoldDB" id="A0AAD7BQD8"/>
<protein>
    <submittedName>
        <fullName evidence="2">Uncharacterized protein</fullName>
    </submittedName>
</protein>